<protein>
    <submittedName>
        <fullName evidence="1">Glycosyl transferase, group 1</fullName>
    </submittedName>
</protein>
<evidence type="ECO:0000313" key="2">
    <source>
        <dbReference type="Proteomes" id="UP000004986"/>
    </source>
</evidence>
<name>F3GPL9_PSESJ</name>
<organism evidence="1 2">
    <name type="scientific">Pseudomonas syringae pv. pisi str. 1704B</name>
    <dbReference type="NCBI Taxonomy" id="629263"/>
    <lineage>
        <taxon>Bacteria</taxon>
        <taxon>Pseudomonadati</taxon>
        <taxon>Pseudomonadota</taxon>
        <taxon>Gammaproteobacteria</taxon>
        <taxon>Pseudomonadales</taxon>
        <taxon>Pseudomonadaceae</taxon>
        <taxon>Pseudomonas</taxon>
        <taxon>Pseudomonas syringae</taxon>
    </lineage>
</organism>
<gene>
    <name evidence="1" type="ORF">PSYPI_44431</name>
</gene>
<dbReference type="AlphaFoldDB" id="F3GPL9"/>
<reference evidence="1 2" key="1">
    <citation type="journal article" date="2011" name="PLoS Pathog.">
        <title>Dynamic evolution of pathogenicity revealed by sequencing and comparative genomics of 19 Pseudomonas syringae isolates.</title>
        <authorList>
            <person name="Baltrus D.A."/>
            <person name="Nishimura M.T."/>
            <person name="Romanchuk A."/>
            <person name="Chang J.H."/>
            <person name="Mukhtar M.S."/>
            <person name="Cherkis K."/>
            <person name="Roach J."/>
            <person name="Grant S.R."/>
            <person name="Jones C.D."/>
            <person name="Dangl J.L."/>
        </authorList>
    </citation>
    <scope>NUCLEOTIDE SEQUENCE [LARGE SCALE GENOMIC DNA]</scope>
    <source>
        <strain evidence="1 2">1704B</strain>
    </source>
</reference>
<dbReference type="GO" id="GO:0016740">
    <property type="term" value="F:transferase activity"/>
    <property type="evidence" value="ECO:0007669"/>
    <property type="project" value="UniProtKB-KW"/>
</dbReference>
<dbReference type="EMBL" id="AEAI01003745">
    <property type="protein sequence ID" value="EGH49022.1"/>
    <property type="molecule type" value="Genomic_DNA"/>
</dbReference>
<accession>F3GPL9</accession>
<dbReference type="HOGENOM" id="CLU_3407648_0_0_6"/>
<keyword evidence="2" id="KW-1185">Reference proteome</keyword>
<dbReference type="Proteomes" id="UP000004986">
    <property type="component" value="Unassembled WGS sequence"/>
</dbReference>
<comment type="caution">
    <text evidence="1">The sequence shown here is derived from an EMBL/GenBank/DDBJ whole genome shotgun (WGS) entry which is preliminary data.</text>
</comment>
<feature type="non-terminal residue" evidence="1">
    <location>
        <position position="30"/>
    </location>
</feature>
<sequence length="30" mass="3323">MRIAIVHDWLVSYAGAERVLASLINVWPAA</sequence>
<proteinExistence type="predicted"/>
<evidence type="ECO:0000313" key="1">
    <source>
        <dbReference type="EMBL" id="EGH49022.1"/>
    </source>
</evidence>
<keyword evidence="1" id="KW-0808">Transferase</keyword>